<proteinExistence type="predicted"/>
<name>A0ABQ0LXV7_MYCCL</name>
<accession>A0ABQ0LXV7</accession>
<evidence type="ECO:0000313" key="1">
    <source>
        <dbReference type="EMBL" id="GAT55417.1"/>
    </source>
</evidence>
<reference evidence="1" key="1">
    <citation type="submission" date="2014-09" db="EMBL/GenBank/DDBJ databases">
        <title>Genome sequence of the luminous mushroom Mycena chlorophos for searching fungal bioluminescence genes.</title>
        <authorList>
            <person name="Tanaka Y."/>
            <person name="Kasuga D."/>
            <person name="Oba Y."/>
            <person name="Hase S."/>
            <person name="Sato K."/>
            <person name="Oba Y."/>
            <person name="Sakakibara Y."/>
        </authorList>
    </citation>
    <scope>NUCLEOTIDE SEQUENCE</scope>
</reference>
<dbReference type="EMBL" id="DF849013">
    <property type="protein sequence ID" value="GAT55417.1"/>
    <property type="molecule type" value="Genomic_DNA"/>
</dbReference>
<organism evidence="1 2">
    <name type="scientific">Mycena chlorophos</name>
    <name type="common">Agaric fungus</name>
    <name type="synonym">Agaricus chlorophos</name>
    <dbReference type="NCBI Taxonomy" id="658473"/>
    <lineage>
        <taxon>Eukaryota</taxon>
        <taxon>Fungi</taxon>
        <taxon>Dikarya</taxon>
        <taxon>Basidiomycota</taxon>
        <taxon>Agaricomycotina</taxon>
        <taxon>Agaricomycetes</taxon>
        <taxon>Agaricomycetidae</taxon>
        <taxon>Agaricales</taxon>
        <taxon>Marasmiineae</taxon>
        <taxon>Mycenaceae</taxon>
        <taxon>Mycena</taxon>
    </lineage>
</organism>
<evidence type="ECO:0008006" key="3">
    <source>
        <dbReference type="Google" id="ProtNLM"/>
    </source>
</evidence>
<keyword evidence="2" id="KW-1185">Reference proteome</keyword>
<protein>
    <recommendedName>
        <fullName evidence="3">BTB domain-containing protein</fullName>
    </recommendedName>
</protein>
<sequence>MPSTAAQQISSRRRRSCAPRKLECARTCTAQKIRRAPLVTKTDANGARPGPSKLRLPLTLPRPVVEEVNLAPSHPHLANVPPQYVRDNLPLSGMSASLAALSVKHIVPTTHLPGTIHLEATEAVSAYPPTHILAVYDDALLRTGRRPVSLVPVHDIVFAAHCSRFPVLPTSASTSTSSPIPVVPLRVPSLDTFSTLHAYLYTQDPSVLRTALKTPCEAEAEGDLLRLAAHAQKIHGLWRNACVLGLVDTDGRAFEVIEEAWGQVVGAMKSCRV</sequence>
<gene>
    <name evidence="1" type="ORF">MCHLO_12192</name>
</gene>
<evidence type="ECO:0000313" key="2">
    <source>
        <dbReference type="Proteomes" id="UP000815677"/>
    </source>
</evidence>
<dbReference type="Proteomes" id="UP000815677">
    <property type="component" value="Unassembled WGS sequence"/>
</dbReference>